<organism evidence="1 2">
    <name type="scientific">Kineobactrum salinum</name>
    <dbReference type="NCBI Taxonomy" id="2708301"/>
    <lineage>
        <taxon>Bacteria</taxon>
        <taxon>Pseudomonadati</taxon>
        <taxon>Pseudomonadota</taxon>
        <taxon>Gammaproteobacteria</taxon>
        <taxon>Cellvibrionales</taxon>
        <taxon>Halieaceae</taxon>
        <taxon>Kineobactrum</taxon>
    </lineage>
</organism>
<dbReference type="Proteomes" id="UP000477680">
    <property type="component" value="Chromosome"/>
</dbReference>
<dbReference type="Gene3D" id="2.60.120.560">
    <property type="entry name" value="Exo-inulinase, domain 1"/>
    <property type="match status" value="1"/>
</dbReference>
<gene>
    <name evidence="1" type="ORF">G3T16_09235</name>
</gene>
<sequence>MNNRALDSEFQGEGSISPVLRKPVFRFCAPVVGALVMLGGCSNPDEAQADASATTDTPRQTAFRIRSDFDAALNADTGWAAGLNQPAVAQADQQFRLRFEVEGAADTNSGQQFQLQYRRNKGSWEPLTAEDHPYPIKEVALDFSSEPATAPSETWSLLQGAESALSWQQEGDEGFLRVVALESPVLAVADYDTHWEAVESKFGMRLPPSSRAGIVFGYKDEDNHYRVDLAAGGAISIVRRGRGQESLVAKHEVGVKADQWFELAVVRDRTEVVIEYEWDPYIEGLSFSEDLGESIPESRAALYVPAGSTAELQFVEVEGETHSPGTSIVSNPEFDYGDKTEDILPGSTAPFTGGAGIDYAETTPSWSAAGGHSEWEFPVVIRYFYDGPSMNEKGDTFEYRMVDVNGNPLQAEHNPLVTLDVPERHLGGVFVETPVRVGPWQASNGDLYFLQEPAETDNFMMSVKSTDGGQTWREVDGANRPQTGDLEGVAQTHVGDTIHTLHQTSDHVFYHVFRTSDHPSAPDTWAVTDERLASPTEPPVQVADLAVRSDGSVVGVYGNLEKILFRIRSPQGQWSGETVIDADVEPNLSGPVIVRGEGDTVHLAYTGIDGTAWYRQILPNGDLTARKQLASGLGTTVQDSGGILPLVYLPESDSVSIIYRLDNGELWERRADGEGELSDAVQVTSRAVVMNAADAEQVGADAIGYGSSVHVLFIEEDTGRIFHTLRENDSWSEPKLEIDGVNALWVRGNVVSKDNEDTVYGYVYDAGSMGGSGMNKYAEVPLPAH</sequence>
<proteinExistence type="predicted"/>
<protein>
    <recommendedName>
        <fullName evidence="3">Exo-alpha-sialidase</fullName>
    </recommendedName>
</protein>
<evidence type="ECO:0000313" key="2">
    <source>
        <dbReference type="Proteomes" id="UP000477680"/>
    </source>
</evidence>
<evidence type="ECO:0000313" key="1">
    <source>
        <dbReference type="EMBL" id="QIB65559.1"/>
    </source>
</evidence>
<accession>A0A6C0U258</accession>
<dbReference type="SUPFAM" id="SSF89372">
    <property type="entry name" value="Fucose-specific lectin"/>
    <property type="match status" value="1"/>
</dbReference>
<keyword evidence="2" id="KW-1185">Reference proteome</keyword>
<evidence type="ECO:0008006" key="3">
    <source>
        <dbReference type="Google" id="ProtNLM"/>
    </source>
</evidence>
<dbReference type="RefSeq" id="WP_163494856.1">
    <property type="nucleotide sequence ID" value="NZ_CP048711.1"/>
</dbReference>
<reference evidence="1 2" key="1">
    <citation type="submission" date="2020-02" db="EMBL/GenBank/DDBJ databases">
        <title>Genome sequencing for Kineobactrum sp. M2.</title>
        <authorList>
            <person name="Park S.-J."/>
        </authorList>
    </citation>
    <scope>NUCLEOTIDE SEQUENCE [LARGE SCALE GENOMIC DNA]</scope>
    <source>
        <strain evidence="1 2">M2</strain>
    </source>
</reference>
<name>A0A6C0U258_9GAMM</name>
<dbReference type="AlphaFoldDB" id="A0A6C0U258"/>
<dbReference type="KEGG" id="kim:G3T16_09235"/>
<dbReference type="EMBL" id="CP048711">
    <property type="protein sequence ID" value="QIB65559.1"/>
    <property type="molecule type" value="Genomic_DNA"/>
</dbReference>